<dbReference type="Gene3D" id="3.30.160.60">
    <property type="entry name" value="Classic Zinc Finger"/>
    <property type="match status" value="2"/>
</dbReference>
<feature type="domain" description="C2H2-type" evidence="10">
    <location>
        <begin position="327"/>
        <end position="355"/>
    </location>
</feature>
<protein>
    <submittedName>
        <fullName evidence="11">Uncharacterized protein</fullName>
    </submittedName>
</protein>
<evidence type="ECO:0000256" key="4">
    <source>
        <dbReference type="ARBA" id="ARBA00022771"/>
    </source>
</evidence>
<keyword evidence="5" id="KW-0862">Zinc</keyword>
<sequence length="758" mass="86211">MAQENWSNLVKKLGISDSNLAQLLIDSYQNKKDDFLDHSDSGSSLEEHGSSVLSKLNIQRLSNSPYCDVILTVQNTDKQLLAHSSVLAATLGKSFEDKLTSAPRNYNSPNRRHFCNENITDQADVFAALFETPAGNSSSCNLSDVAVKTCTHITVPKGFENILSFCYVGHFLPFDSESKVNMQETLQVIEEIVDDKDVKEKMMRQLGEVDLVSESLDNEYELFSNQPTIIEVSDRFAEKVPASKSHRNMDKVKNNEYQNDKVADDDDFWYYNDDDDIFSDNSDIDCKLAVPSFNFDGKTTTCANGMKETSIPPTKESGVPQYEKHSNVCDQCDESFSNTEELTQHKVDEHGVSKKRKRGRPRGSKSKKKFQEKSKIIHINIDEDDEDFLEQGSRSSGKTRSRFNRSYRKSIGKCCGENFYNKFRFGVHLFEKHCDVIVECVVCTNNISLNQLRSHFKTEHGWIDFSDNHSTIDAVSDNRNNELAKTGIGQESANQGTQSLETDLVLNSLLGSNEGSANSCLGGTITCRSCCQTFSVLNYIEHLERQVCSVDDIPSQSVALHRVSRCLLFQCKICKGSRKDPEKPIKLYLLVKRHVDRYHLNNSCGDEKETCNLCGRSVLKYYFDKHRNYHLYGSKESSTSSQKVPCDICARLVTKKRISVHRRTHFDSFPCPHPGCPRVFNRKENLKVHERIHTGEKPYVCDICGKGFRQYVELRLHNRKHEKDRLQRSVLPQQTILVPLDKCVLPRWDFGNTSGLFS</sequence>
<evidence type="ECO:0000256" key="7">
    <source>
        <dbReference type="PROSITE-ProRule" id="PRU00042"/>
    </source>
</evidence>
<evidence type="ECO:0000259" key="10">
    <source>
        <dbReference type="PROSITE" id="PS50157"/>
    </source>
</evidence>
<evidence type="ECO:0000256" key="6">
    <source>
        <dbReference type="ARBA" id="ARBA00023242"/>
    </source>
</evidence>
<comment type="caution">
    <text evidence="11">The sequence shown here is derived from an EMBL/GenBank/DDBJ whole genome shotgun (WGS) entry which is preliminary data.</text>
</comment>
<proteinExistence type="predicted"/>
<dbReference type="PROSITE" id="PS00028">
    <property type="entry name" value="ZINC_FINGER_C2H2_1"/>
    <property type="match status" value="3"/>
</dbReference>
<evidence type="ECO:0000256" key="2">
    <source>
        <dbReference type="ARBA" id="ARBA00022723"/>
    </source>
</evidence>
<dbReference type="Pfam" id="PF00096">
    <property type="entry name" value="zf-C2H2"/>
    <property type="match status" value="2"/>
</dbReference>
<keyword evidence="2" id="KW-0479">Metal-binding</keyword>
<feature type="region of interest" description="Disordered" evidence="8">
    <location>
        <begin position="343"/>
        <end position="371"/>
    </location>
</feature>
<dbReference type="Gene3D" id="3.30.710.10">
    <property type="entry name" value="Potassium Channel Kv1.1, Chain A"/>
    <property type="match status" value="1"/>
</dbReference>
<evidence type="ECO:0000256" key="5">
    <source>
        <dbReference type="ARBA" id="ARBA00022833"/>
    </source>
</evidence>
<keyword evidence="6" id="KW-0539">Nucleus</keyword>
<evidence type="ECO:0000256" key="8">
    <source>
        <dbReference type="SAM" id="MobiDB-lite"/>
    </source>
</evidence>
<accession>A0ABP0FYI4</accession>
<feature type="domain" description="C2H2-type" evidence="10">
    <location>
        <begin position="699"/>
        <end position="726"/>
    </location>
</feature>
<feature type="compositionally biased region" description="Basic and acidic residues" evidence="8">
    <location>
        <begin position="343"/>
        <end position="352"/>
    </location>
</feature>
<feature type="domain" description="BTB" evidence="9">
    <location>
        <begin position="67"/>
        <end position="169"/>
    </location>
</feature>
<keyword evidence="4 7" id="KW-0863">Zinc-finger</keyword>
<organism evidence="11 12">
    <name type="scientific">Clavelina lepadiformis</name>
    <name type="common">Light-bulb sea squirt</name>
    <name type="synonym">Ascidia lepadiformis</name>
    <dbReference type="NCBI Taxonomy" id="159417"/>
    <lineage>
        <taxon>Eukaryota</taxon>
        <taxon>Metazoa</taxon>
        <taxon>Chordata</taxon>
        <taxon>Tunicata</taxon>
        <taxon>Ascidiacea</taxon>
        <taxon>Aplousobranchia</taxon>
        <taxon>Clavelinidae</taxon>
        <taxon>Clavelina</taxon>
    </lineage>
</organism>
<evidence type="ECO:0000313" key="11">
    <source>
        <dbReference type="EMBL" id="CAK8684265.1"/>
    </source>
</evidence>
<keyword evidence="3" id="KW-0677">Repeat</keyword>
<dbReference type="EMBL" id="CAWYQH010000097">
    <property type="protein sequence ID" value="CAK8684265.1"/>
    <property type="molecule type" value="Genomic_DNA"/>
</dbReference>
<dbReference type="PANTHER" id="PTHR24394">
    <property type="entry name" value="ZINC FINGER PROTEIN"/>
    <property type="match status" value="1"/>
</dbReference>
<evidence type="ECO:0000313" key="12">
    <source>
        <dbReference type="Proteomes" id="UP001642483"/>
    </source>
</evidence>
<feature type="domain" description="C2H2-type" evidence="10">
    <location>
        <begin position="669"/>
        <end position="698"/>
    </location>
</feature>
<dbReference type="InterPro" id="IPR036236">
    <property type="entry name" value="Znf_C2H2_sf"/>
</dbReference>
<gene>
    <name evidence="11" type="ORF">CVLEPA_LOCUS15254</name>
</gene>
<evidence type="ECO:0000256" key="3">
    <source>
        <dbReference type="ARBA" id="ARBA00022737"/>
    </source>
</evidence>
<dbReference type="SMART" id="SM00355">
    <property type="entry name" value="ZnF_C2H2"/>
    <property type="match status" value="7"/>
</dbReference>
<dbReference type="InterPro" id="IPR000210">
    <property type="entry name" value="BTB/POZ_dom"/>
</dbReference>
<reference evidence="11 12" key="1">
    <citation type="submission" date="2024-02" db="EMBL/GenBank/DDBJ databases">
        <authorList>
            <person name="Daric V."/>
            <person name="Darras S."/>
        </authorList>
    </citation>
    <scope>NUCLEOTIDE SEQUENCE [LARGE SCALE GENOMIC DNA]</scope>
</reference>
<dbReference type="SUPFAM" id="SSF57667">
    <property type="entry name" value="beta-beta-alpha zinc fingers"/>
    <property type="match status" value="1"/>
</dbReference>
<dbReference type="PANTHER" id="PTHR24394:SF44">
    <property type="entry name" value="ZINC FINGER PROTEIN 271-LIKE"/>
    <property type="match status" value="1"/>
</dbReference>
<dbReference type="Proteomes" id="UP001642483">
    <property type="component" value="Unassembled WGS sequence"/>
</dbReference>
<keyword evidence="12" id="KW-1185">Reference proteome</keyword>
<dbReference type="InterPro" id="IPR011333">
    <property type="entry name" value="SKP1/BTB/POZ_sf"/>
</dbReference>
<evidence type="ECO:0000259" key="9">
    <source>
        <dbReference type="PROSITE" id="PS50097"/>
    </source>
</evidence>
<dbReference type="PROSITE" id="PS50157">
    <property type="entry name" value="ZINC_FINGER_C2H2_2"/>
    <property type="match status" value="3"/>
</dbReference>
<comment type="subcellular location">
    <subcellularLocation>
        <location evidence="1">Nucleus</location>
    </subcellularLocation>
</comment>
<name>A0ABP0FYI4_CLALP</name>
<dbReference type="PROSITE" id="PS50097">
    <property type="entry name" value="BTB"/>
    <property type="match status" value="1"/>
</dbReference>
<evidence type="ECO:0000256" key="1">
    <source>
        <dbReference type="ARBA" id="ARBA00004123"/>
    </source>
</evidence>
<dbReference type="InterPro" id="IPR013087">
    <property type="entry name" value="Znf_C2H2_type"/>
</dbReference>
<feature type="compositionally biased region" description="Basic residues" evidence="8">
    <location>
        <begin position="353"/>
        <end position="368"/>
    </location>
</feature>